<comment type="subcellular location">
    <subcellularLocation>
        <location evidence="1">Membrane</location>
        <topology evidence="1">Multi-pass membrane protein</topology>
    </subcellularLocation>
</comment>
<evidence type="ECO:0000256" key="4">
    <source>
        <dbReference type="ARBA" id="ARBA00023136"/>
    </source>
</evidence>
<feature type="transmembrane region" description="Helical" evidence="5">
    <location>
        <begin position="359"/>
        <end position="379"/>
    </location>
</feature>
<keyword evidence="2 5" id="KW-0812">Transmembrane</keyword>
<gene>
    <name evidence="7" type="ORF">P0Y56_14765</name>
</gene>
<evidence type="ECO:0000313" key="7">
    <source>
        <dbReference type="EMBL" id="WEK46257.1"/>
    </source>
</evidence>
<feature type="transmembrane region" description="Helical" evidence="5">
    <location>
        <begin position="38"/>
        <end position="60"/>
    </location>
</feature>
<dbReference type="PROSITE" id="PS50850">
    <property type="entry name" value="MFS"/>
    <property type="match status" value="1"/>
</dbReference>
<keyword evidence="4 5" id="KW-0472">Membrane</keyword>
<evidence type="ECO:0000256" key="3">
    <source>
        <dbReference type="ARBA" id="ARBA00022989"/>
    </source>
</evidence>
<sequence>MLLAACLLCAVIDGYDVAIISYVTPDIAREWSVPLSTFGWVFSAGLIGLVLGALVLAPAADRYGRRAIMLVAVSGATVATMANALAADLTHLVLSRICVGLTVGAMTALVVAVAFEVAPRRVRVLMVTVVGCGFSLGNLLCGVLASAVIPAWGWRVLFYGGAAALLVVGILFFFFLGNAAKTADRNGGGYIAGIKALVRPGQRGLTASVWLLHFGGVGTLYMIMSWMPSLLTRSGYSTAQAAFAVAFISAGGLFGGVIGGLLLNAIGKTWLLVNYAIAGATMAALPLFFDSWLIFPINVIVGFCVVGGYICNNVVAADVYPSGLRASGVGWAQGVGRTSSVASPLLVSLALQLNATNTQILLVGSAFPAMSACAAFLLIRARSLQPAIGKV</sequence>
<dbReference type="GO" id="GO:0005886">
    <property type="term" value="C:plasma membrane"/>
    <property type="evidence" value="ECO:0007669"/>
    <property type="project" value="TreeGrafter"/>
</dbReference>
<keyword evidence="3 5" id="KW-1133">Transmembrane helix</keyword>
<feature type="transmembrane region" description="Helical" evidence="5">
    <location>
        <begin position="270"/>
        <end position="289"/>
    </location>
</feature>
<dbReference type="PANTHER" id="PTHR23508">
    <property type="entry name" value="CARBOXYLIC ACID TRANSPORTER PROTEIN HOMOLOG"/>
    <property type="match status" value="1"/>
</dbReference>
<dbReference type="PROSITE" id="PS00216">
    <property type="entry name" value="SUGAR_TRANSPORT_1"/>
    <property type="match status" value="1"/>
</dbReference>
<accession>A0AAJ5X5M0</accession>
<evidence type="ECO:0000313" key="8">
    <source>
        <dbReference type="Proteomes" id="UP001218362"/>
    </source>
</evidence>
<evidence type="ECO:0000256" key="5">
    <source>
        <dbReference type="SAM" id="Phobius"/>
    </source>
</evidence>
<evidence type="ECO:0000256" key="2">
    <source>
        <dbReference type="ARBA" id="ARBA00022692"/>
    </source>
</evidence>
<protein>
    <submittedName>
        <fullName evidence="7">MFS transporter</fullName>
    </submittedName>
</protein>
<feature type="transmembrane region" description="Helical" evidence="5">
    <location>
        <begin position="124"/>
        <end position="150"/>
    </location>
</feature>
<dbReference type="GO" id="GO:0046943">
    <property type="term" value="F:carboxylic acid transmembrane transporter activity"/>
    <property type="evidence" value="ECO:0007669"/>
    <property type="project" value="TreeGrafter"/>
</dbReference>
<dbReference type="Proteomes" id="UP001218362">
    <property type="component" value="Chromosome"/>
</dbReference>
<dbReference type="InterPro" id="IPR011701">
    <property type="entry name" value="MFS"/>
</dbReference>
<reference evidence="7" key="1">
    <citation type="submission" date="2023-03" db="EMBL/GenBank/DDBJ databases">
        <title>Andean soil-derived lignocellulolytic bacterial consortium as a source of novel taxa and putative plastic-active enzymes.</title>
        <authorList>
            <person name="Diaz-Garcia L."/>
            <person name="Chuvochina M."/>
            <person name="Feuerriegel G."/>
            <person name="Bunk B."/>
            <person name="Sproer C."/>
            <person name="Streit W.R."/>
            <person name="Rodriguez L.M."/>
            <person name="Overmann J."/>
            <person name="Jimenez D.J."/>
        </authorList>
    </citation>
    <scope>NUCLEOTIDE SEQUENCE</scope>
    <source>
        <strain evidence="7">MAG 26</strain>
    </source>
</reference>
<dbReference type="Pfam" id="PF07690">
    <property type="entry name" value="MFS_1"/>
    <property type="match status" value="1"/>
</dbReference>
<feature type="transmembrane region" description="Helical" evidence="5">
    <location>
        <begin position="205"/>
        <end position="227"/>
    </location>
</feature>
<evidence type="ECO:0000256" key="1">
    <source>
        <dbReference type="ARBA" id="ARBA00004141"/>
    </source>
</evidence>
<dbReference type="PRINTS" id="PR00171">
    <property type="entry name" value="SUGRTRNSPORT"/>
</dbReference>
<dbReference type="InterPro" id="IPR005829">
    <property type="entry name" value="Sugar_transporter_CS"/>
</dbReference>
<proteinExistence type="predicted"/>
<evidence type="ECO:0000259" key="6">
    <source>
        <dbReference type="PROSITE" id="PS50850"/>
    </source>
</evidence>
<dbReference type="PANTHER" id="PTHR23508:SF10">
    <property type="entry name" value="CARBOXYLIC ACID TRANSPORTER PROTEIN HOMOLOG"/>
    <property type="match status" value="1"/>
</dbReference>
<dbReference type="EMBL" id="CP119316">
    <property type="protein sequence ID" value="WEK46257.1"/>
    <property type="molecule type" value="Genomic_DNA"/>
</dbReference>
<feature type="transmembrane region" description="Helical" evidence="5">
    <location>
        <begin position="295"/>
        <end position="315"/>
    </location>
</feature>
<dbReference type="InterPro" id="IPR003663">
    <property type="entry name" value="Sugar/inositol_transpt"/>
</dbReference>
<dbReference type="InterPro" id="IPR036259">
    <property type="entry name" value="MFS_trans_sf"/>
</dbReference>
<name>A0AAJ5X5M0_9SPHN</name>
<organism evidence="7 8">
    <name type="scientific">Candidatus Andeanibacterium colombiense</name>
    <dbReference type="NCBI Taxonomy" id="3121345"/>
    <lineage>
        <taxon>Bacteria</taxon>
        <taxon>Pseudomonadati</taxon>
        <taxon>Pseudomonadota</taxon>
        <taxon>Alphaproteobacteria</taxon>
        <taxon>Sphingomonadales</taxon>
        <taxon>Sphingomonadaceae</taxon>
        <taxon>Candidatus Andeanibacterium</taxon>
    </lineage>
</organism>
<dbReference type="SUPFAM" id="SSF103473">
    <property type="entry name" value="MFS general substrate transporter"/>
    <property type="match status" value="1"/>
</dbReference>
<feature type="transmembrane region" description="Helical" evidence="5">
    <location>
        <begin position="93"/>
        <end position="117"/>
    </location>
</feature>
<dbReference type="KEGG" id="acob:P0Y56_14765"/>
<dbReference type="Gene3D" id="1.20.1250.20">
    <property type="entry name" value="MFS general substrate transporter like domains"/>
    <property type="match status" value="2"/>
</dbReference>
<feature type="transmembrane region" description="Helical" evidence="5">
    <location>
        <begin position="239"/>
        <end position="263"/>
    </location>
</feature>
<feature type="domain" description="Major facilitator superfamily (MFS) profile" evidence="6">
    <location>
        <begin position="2"/>
        <end position="383"/>
    </location>
</feature>
<feature type="transmembrane region" description="Helical" evidence="5">
    <location>
        <begin position="67"/>
        <end position="87"/>
    </location>
</feature>
<dbReference type="AlphaFoldDB" id="A0AAJ5X5M0"/>
<feature type="transmembrane region" description="Helical" evidence="5">
    <location>
        <begin position="156"/>
        <end position="176"/>
    </location>
</feature>
<dbReference type="InterPro" id="IPR020846">
    <property type="entry name" value="MFS_dom"/>
</dbReference>